<comment type="subunit">
    <text evidence="3 10">Component of the Mediator complex.</text>
</comment>
<protein>
    <recommendedName>
        <fullName evidence="4 10">Mediator of RNA polymerase II transcription subunit 31</fullName>
    </recommendedName>
</protein>
<organism evidence="12 13">
    <name type="scientific">Claviceps africana</name>
    <dbReference type="NCBI Taxonomy" id="83212"/>
    <lineage>
        <taxon>Eukaryota</taxon>
        <taxon>Fungi</taxon>
        <taxon>Dikarya</taxon>
        <taxon>Ascomycota</taxon>
        <taxon>Pezizomycotina</taxon>
        <taxon>Sordariomycetes</taxon>
        <taxon>Hypocreomycetidae</taxon>
        <taxon>Hypocreales</taxon>
        <taxon>Clavicipitaceae</taxon>
        <taxon>Claviceps</taxon>
    </lineage>
</organism>
<keyword evidence="7 10" id="KW-0804">Transcription</keyword>
<evidence type="ECO:0000256" key="2">
    <source>
        <dbReference type="ARBA" id="ARBA00006378"/>
    </source>
</evidence>
<evidence type="ECO:0000256" key="5">
    <source>
        <dbReference type="ARBA" id="ARBA00023015"/>
    </source>
</evidence>
<dbReference type="GO" id="GO:0016592">
    <property type="term" value="C:mediator complex"/>
    <property type="evidence" value="ECO:0007669"/>
    <property type="project" value="InterPro"/>
</dbReference>
<dbReference type="EMBL" id="SRPY01000275">
    <property type="protein sequence ID" value="KAG5926347.1"/>
    <property type="molecule type" value="Genomic_DNA"/>
</dbReference>
<dbReference type="GO" id="GO:0006355">
    <property type="term" value="P:regulation of DNA-templated transcription"/>
    <property type="evidence" value="ECO:0007669"/>
    <property type="project" value="InterPro"/>
</dbReference>
<dbReference type="InterPro" id="IPR008831">
    <property type="entry name" value="Mediator_Med31"/>
</dbReference>
<keyword evidence="8 10" id="KW-0539">Nucleus</keyword>
<dbReference type="InterPro" id="IPR038089">
    <property type="entry name" value="Med31_sf"/>
</dbReference>
<dbReference type="AlphaFoldDB" id="A0A8K0NJ16"/>
<comment type="subcellular location">
    <subcellularLocation>
        <location evidence="1 10">Nucleus</location>
    </subcellularLocation>
</comment>
<dbReference type="Proteomes" id="UP000811619">
    <property type="component" value="Unassembled WGS sequence"/>
</dbReference>
<accession>A0A8K0NJ16</accession>
<evidence type="ECO:0000256" key="7">
    <source>
        <dbReference type="ARBA" id="ARBA00023163"/>
    </source>
</evidence>
<evidence type="ECO:0000256" key="1">
    <source>
        <dbReference type="ARBA" id="ARBA00004123"/>
    </source>
</evidence>
<evidence type="ECO:0000256" key="11">
    <source>
        <dbReference type="SAM" id="MobiDB-lite"/>
    </source>
</evidence>
<keyword evidence="13" id="KW-1185">Reference proteome</keyword>
<name>A0A8K0NJ16_9HYPO</name>
<comment type="function">
    <text evidence="9 10">Component of the Mediator complex, a coactivator involved in the regulated transcription of nearly all RNA polymerase II-dependent genes. Mediator functions as a bridge to convey information from gene-specific regulatory proteins to the basal RNA polymerase II transcription machinery. Mediator is recruited to promoters by direct interactions with regulatory proteins and serves as a scaffold for the assembly of a functional preinitiation complex with RNA polymerase II and the general transcription factors.</text>
</comment>
<comment type="similarity">
    <text evidence="2 10">Belongs to the Mediator complex subunit 31 family.</text>
</comment>
<evidence type="ECO:0000256" key="6">
    <source>
        <dbReference type="ARBA" id="ARBA00023159"/>
    </source>
</evidence>
<dbReference type="Gene3D" id="1.10.10.1340">
    <property type="entry name" value="Mediator of RNA polymerase II, submodule Med31 (Soh1)"/>
    <property type="match status" value="1"/>
</dbReference>
<evidence type="ECO:0000256" key="3">
    <source>
        <dbReference type="ARBA" id="ARBA00011837"/>
    </source>
</evidence>
<comment type="caution">
    <text evidence="12">The sequence shown here is derived from an EMBL/GenBank/DDBJ whole genome shotgun (WGS) entry which is preliminary data.</text>
</comment>
<dbReference type="GO" id="GO:0003712">
    <property type="term" value="F:transcription coregulator activity"/>
    <property type="evidence" value="ECO:0007669"/>
    <property type="project" value="InterPro"/>
</dbReference>
<gene>
    <name evidence="12" type="primary">SOH1</name>
    <name evidence="12" type="ORF">E4U42_003412</name>
</gene>
<evidence type="ECO:0000313" key="12">
    <source>
        <dbReference type="EMBL" id="KAG5926347.1"/>
    </source>
</evidence>
<dbReference type="FunFam" id="1.10.10.1340:FF:000002">
    <property type="entry name" value="Mediator of RNA polymerase II transcription subunit 31"/>
    <property type="match status" value="1"/>
</dbReference>
<dbReference type="OrthoDB" id="10257739at2759"/>
<keyword evidence="6 10" id="KW-0010">Activator</keyword>
<reference evidence="12" key="1">
    <citation type="journal article" date="2020" name="bioRxiv">
        <title>Whole genome comparisons of ergot fungi reveals the divergence and evolution of species within the genus Claviceps are the result of varying mechanisms driving genome evolution and host range expansion.</title>
        <authorList>
            <person name="Wyka S.A."/>
            <person name="Mondo S.J."/>
            <person name="Liu M."/>
            <person name="Dettman J."/>
            <person name="Nalam V."/>
            <person name="Broders K.D."/>
        </authorList>
    </citation>
    <scope>NUCLEOTIDE SEQUENCE</scope>
    <source>
        <strain evidence="12">CCC 489</strain>
    </source>
</reference>
<sequence>MASSVTRRPSESLPRRPASPPPSLSSFAIPSDLPERTRHARRPSRDLNMSVESSPRVPPGDEPLYGGFSRFEIELEFVQALANPYYLNHLASQKLLSQPAFVAYLAYLQYWSRPPYLKYLTYPGPTLRHLELLQQERFRHDVMSPDLVQRLVEEEMRSAVEWHREEDRLGG</sequence>
<proteinExistence type="inferred from homology"/>
<keyword evidence="5 10" id="KW-0805">Transcription regulation</keyword>
<evidence type="ECO:0000256" key="10">
    <source>
        <dbReference type="RuleBase" id="RU364129"/>
    </source>
</evidence>
<dbReference type="Pfam" id="PF05669">
    <property type="entry name" value="Med31"/>
    <property type="match status" value="1"/>
</dbReference>
<dbReference type="PANTHER" id="PTHR13186">
    <property type="entry name" value="MEDIATOR OF RNA POLYMERASE II TRANSCRIPTION SUBUNIT 31"/>
    <property type="match status" value="1"/>
</dbReference>
<evidence type="ECO:0000256" key="4">
    <source>
        <dbReference type="ARBA" id="ARBA00019660"/>
    </source>
</evidence>
<evidence type="ECO:0000256" key="9">
    <source>
        <dbReference type="ARBA" id="ARBA00025687"/>
    </source>
</evidence>
<evidence type="ECO:0000256" key="8">
    <source>
        <dbReference type="ARBA" id="ARBA00023242"/>
    </source>
</evidence>
<feature type="region of interest" description="Disordered" evidence="11">
    <location>
        <begin position="1"/>
        <end position="59"/>
    </location>
</feature>
<evidence type="ECO:0000313" key="13">
    <source>
        <dbReference type="Proteomes" id="UP000811619"/>
    </source>
</evidence>